<name>A0A9W6BAW8_9CHLO</name>
<keyword evidence="3" id="KW-1185">Reference proteome</keyword>
<dbReference type="Proteomes" id="UP001165080">
    <property type="component" value="Unassembled WGS sequence"/>
</dbReference>
<comment type="caution">
    <text evidence="2">The sequence shown here is derived from an EMBL/GenBank/DDBJ whole genome shotgun (WGS) entry which is preliminary data.</text>
</comment>
<accession>A0A9W6BAW8</accession>
<reference evidence="2 3" key="1">
    <citation type="journal article" date="2023" name="Commun. Biol.">
        <title>Reorganization of the ancestral sex-determining regions during the evolution of trioecy in Pleodorina starrii.</title>
        <authorList>
            <person name="Takahashi K."/>
            <person name="Suzuki S."/>
            <person name="Kawai-Toyooka H."/>
            <person name="Yamamoto K."/>
            <person name="Hamaji T."/>
            <person name="Ootsuki R."/>
            <person name="Yamaguchi H."/>
            <person name="Kawachi M."/>
            <person name="Higashiyama T."/>
            <person name="Nozaki H."/>
        </authorList>
    </citation>
    <scope>NUCLEOTIDE SEQUENCE [LARGE SCALE GENOMIC DNA]</scope>
    <source>
        <strain evidence="2 3">NIES-4479</strain>
    </source>
</reference>
<feature type="compositionally biased region" description="Low complexity" evidence="1">
    <location>
        <begin position="65"/>
        <end position="75"/>
    </location>
</feature>
<sequence length="93" mass="9595">MQLTVAGRDLGSQPPGGPDPAAKRRAKPDGRGGNRRMNTPPPRPTATSTQDPSARSPLAPPPSPKLSATSSSTAPHGCTYGARVLASILRLMK</sequence>
<dbReference type="AlphaFoldDB" id="A0A9W6BAW8"/>
<protein>
    <submittedName>
        <fullName evidence="2">Uncharacterized protein</fullName>
    </submittedName>
</protein>
<proteinExistence type="predicted"/>
<gene>
    <name evidence="2" type="primary">PLESTMB000350</name>
    <name evidence="2" type="ORF">PLESTB_000131400</name>
</gene>
<feature type="region of interest" description="Disordered" evidence="1">
    <location>
        <begin position="1"/>
        <end position="79"/>
    </location>
</feature>
<dbReference type="EMBL" id="BRXU01000001">
    <property type="protein sequence ID" value="GLC48737.1"/>
    <property type="molecule type" value="Genomic_DNA"/>
</dbReference>
<evidence type="ECO:0000313" key="3">
    <source>
        <dbReference type="Proteomes" id="UP001165080"/>
    </source>
</evidence>
<organism evidence="2 3">
    <name type="scientific">Pleodorina starrii</name>
    <dbReference type="NCBI Taxonomy" id="330485"/>
    <lineage>
        <taxon>Eukaryota</taxon>
        <taxon>Viridiplantae</taxon>
        <taxon>Chlorophyta</taxon>
        <taxon>core chlorophytes</taxon>
        <taxon>Chlorophyceae</taxon>
        <taxon>CS clade</taxon>
        <taxon>Chlamydomonadales</taxon>
        <taxon>Volvocaceae</taxon>
        <taxon>Pleodorina</taxon>
    </lineage>
</organism>
<evidence type="ECO:0000256" key="1">
    <source>
        <dbReference type="SAM" id="MobiDB-lite"/>
    </source>
</evidence>
<evidence type="ECO:0000313" key="2">
    <source>
        <dbReference type="EMBL" id="GLC48737.1"/>
    </source>
</evidence>